<dbReference type="PROSITE" id="PS50893">
    <property type="entry name" value="ABC_TRANSPORTER_2"/>
    <property type="match status" value="1"/>
</dbReference>
<protein>
    <submittedName>
        <fullName evidence="15">Excinuclease ATPase subunit</fullName>
    </submittedName>
</protein>
<dbReference type="EMBL" id="DP000238">
    <property type="protein sequence ID" value="ABK77177.1"/>
    <property type="molecule type" value="Genomic_DNA"/>
</dbReference>
<dbReference type="AlphaFoldDB" id="A0RV10"/>
<dbReference type="EnsemblBacteria" id="ABK77177">
    <property type="protein sequence ID" value="ABK77177"/>
    <property type="gene ID" value="CENSYa_0544"/>
</dbReference>
<evidence type="ECO:0000313" key="15">
    <source>
        <dbReference type="EMBL" id="ABK77177.1"/>
    </source>
</evidence>
<dbReference type="CDD" id="cd03271">
    <property type="entry name" value="ABC_UvrA_II"/>
    <property type="match status" value="1"/>
</dbReference>
<evidence type="ECO:0000256" key="2">
    <source>
        <dbReference type="ARBA" id="ARBA00022490"/>
    </source>
</evidence>
<evidence type="ECO:0000256" key="13">
    <source>
        <dbReference type="ARBA" id="ARBA00023204"/>
    </source>
</evidence>
<keyword evidence="8" id="KW-0863">Zinc-finger</keyword>
<comment type="subcellular location">
    <subcellularLocation>
        <location evidence="1">Cytoplasm</location>
    </subcellularLocation>
</comment>
<dbReference type="GO" id="GO:0008270">
    <property type="term" value="F:zinc ion binding"/>
    <property type="evidence" value="ECO:0007669"/>
    <property type="project" value="UniProtKB-KW"/>
</dbReference>
<evidence type="ECO:0000256" key="7">
    <source>
        <dbReference type="ARBA" id="ARBA00022769"/>
    </source>
</evidence>
<dbReference type="InterPro" id="IPR027417">
    <property type="entry name" value="P-loop_NTPase"/>
</dbReference>
<keyword evidence="9" id="KW-0862">Zinc</keyword>
<dbReference type="Proteomes" id="UP000000758">
    <property type="component" value="Chromosome"/>
</dbReference>
<dbReference type="SUPFAM" id="SSF52540">
    <property type="entry name" value="P-loop containing nucleoside triphosphate hydrolases"/>
    <property type="match status" value="2"/>
</dbReference>
<dbReference type="Gene3D" id="3.30.1490.20">
    <property type="entry name" value="ATP-grasp fold, A domain"/>
    <property type="match status" value="1"/>
</dbReference>
<dbReference type="InterPro" id="IPR017871">
    <property type="entry name" value="ABC_transporter-like_CS"/>
</dbReference>
<dbReference type="InterPro" id="IPR003593">
    <property type="entry name" value="AAA+_ATPase"/>
</dbReference>
<dbReference type="InterPro" id="IPR004602">
    <property type="entry name" value="UvrA"/>
</dbReference>
<evidence type="ECO:0000256" key="3">
    <source>
        <dbReference type="ARBA" id="ARBA00022723"/>
    </source>
</evidence>
<dbReference type="NCBIfam" id="NF001503">
    <property type="entry name" value="PRK00349.1"/>
    <property type="match status" value="1"/>
</dbReference>
<organism evidence="15 16">
    <name type="scientific">Cenarchaeum symbiosum (strain A)</name>
    <dbReference type="NCBI Taxonomy" id="414004"/>
    <lineage>
        <taxon>Archaea</taxon>
        <taxon>Nitrososphaerota</taxon>
        <taxon>Candidatus Cenarchaeales</taxon>
        <taxon>Candidatus Cenarchaeaceae</taxon>
        <taxon>Candidatus Cenarchaeum</taxon>
    </lineage>
</organism>
<dbReference type="GO" id="GO:0003677">
    <property type="term" value="F:DNA binding"/>
    <property type="evidence" value="ECO:0007669"/>
    <property type="project" value="UniProtKB-KW"/>
</dbReference>
<dbReference type="InterPro" id="IPR013815">
    <property type="entry name" value="ATP_grasp_subdomain_1"/>
</dbReference>
<dbReference type="PATRIC" id="fig|414004.10.peg.494"/>
<evidence type="ECO:0000256" key="5">
    <source>
        <dbReference type="ARBA" id="ARBA00022741"/>
    </source>
</evidence>
<dbReference type="InterPro" id="IPR003439">
    <property type="entry name" value="ABC_transporter-like_ATP-bd"/>
</dbReference>
<dbReference type="InterPro" id="IPR041102">
    <property type="entry name" value="UvrA_inter"/>
</dbReference>
<dbReference type="GO" id="GO:0004518">
    <property type="term" value="F:nuclease activity"/>
    <property type="evidence" value="ECO:0007669"/>
    <property type="project" value="UniProtKB-KW"/>
</dbReference>
<feature type="domain" description="ABC transporter" evidence="14">
    <location>
        <begin position="604"/>
        <end position="926"/>
    </location>
</feature>
<dbReference type="Gene3D" id="1.10.8.280">
    <property type="entry name" value="ABC transporter ATPase domain-like"/>
    <property type="match status" value="1"/>
</dbReference>
<dbReference type="Gene3D" id="1.20.1580.10">
    <property type="entry name" value="ABC transporter ATPase like domain"/>
    <property type="match status" value="2"/>
</dbReference>
<evidence type="ECO:0000313" key="16">
    <source>
        <dbReference type="Proteomes" id="UP000000758"/>
    </source>
</evidence>
<proteinExistence type="predicted"/>
<evidence type="ECO:0000256" key="8">
    <source>
        <dbReference type="ARBA" id="ARBA00022771"/>
    </source>
</evidence>
<dbReference type="STRING" id="414004.CENSYa_0544"/>
<evidence type="ECO:0000256" key="11">
    <source>
        <dbReference type="ARBA" id="ARBA00022881"/>
    </source>
</evidence>
<keyword evidence="10" id="KW-0067">ATP-binding</keyword>
<dbReference type="Pfam" id="PF17755">
    <property type="entry name" value="UvrA_DNA-bind"/>
    <property type="match status" value="1"/>
</dbReference>
<dbReference type="Gene3D" id="3.40.50.300">
    <property type="entry name" value="P-loop containing nucleotide triphosphate hydrolases"/>
    <property type="match status" value="2"/>
</dbReference>
<sequence length="935" mass="102763">MLRVRGARHHNLRNIDVDIPKNSIVVISGLSGSGKSTLAFDTIYAEGQRRYVESLSSYARQFLGMMDKPEVDSIEGLSPAISIQQKTTSKNPRSTVGTTTEIYDYMRLLFARVGVPHCTKCGRTISSQSVDTITDTVLQEFAGRQLTILAPLISRKKGTYEKLMDKVRMDGYSRIRIDGEVYQADGELPSLDRQKWHNIEIAVDRLRAEASERSRLFEGIQTAIRASGGRVLVAHDGGERIFSQDNACPHCGISIGELEPRTFSFNSPFGMCNTCSGLGTRVVFDPELVIPDRSLSILDGAIAPWNVQDSQHLSGMIRKIGKEYGFGLDTPVGKIGKAALDTLLYGTDDLSSVDMTDPAAHEGRWSRGGVPYEGVIQWLHRGFMYTESESKREWLRQFMRETPCSSCKGRKLRPEALAVKVGAKSIMEICDLSIDGCHTFFEGLKLSKTEQHIVRDLMREIRSRLGFLRNVGLNYLTLNRTSSTLSGGESQRIRLATQIGSNLTGVLYVLDEPTIGLHQRDNARLIKTLEGLKKLGNTVIVVEHDEEVIRSSDWIIDLGPGAGVHGGSIVFEGTVKEILDGHDSVTGRYLKDKSLITVGEKGRVEKGAVTVKGASENNLRGIDVKFPLGLFISVTGVSGSGKSTLVNEILLKALQRRLHGSRRRPGRHKSVSGTSSVDKVIAIDQSPIGRTPRSNPATYVGAFTPMRVLYTGTELSRQRGYKPGQFSFNVEGGRCFACEGDGVKRIEMQFLSDVYVRCDECKGRRYNSETLGVLYKGRSIADVLEMTVDEALDFFGNVPAIRRKLELVRDVGLGYIKLGQPSTTLSGGEAQRVKLALELSKRSTGSTVYVLDEPTTGLHFADVQKLLDVLNRLADLGNTIVVIEHNMDVIRNSDWVIDLGPEGGDGGGRIVAQGTPVQVAATATHTGRYLKKFMA</sequence>
<dbReference type="NCBIfam" id="TIGR00630">
    <property type="entry name" value="uvra"/>
    <property type="match status" value="1"/>
</dbReference>
<keyword evidence="3" id="KW-0479">Metal-binding</keyword>
<keyword evidence="5" id="KW-0547">Nucleotide-binding</keyword>
<name>A0RV10_CENSY</name>
<dbReference type="KEGG" id="csy:CENSYa_0544"/>
<evidence type="ECO:0000256" key="12">
    <source>
        <dbReference type="ARBA" id="ARBA00023125"/>
    </source>
</evidence>
<keyword evidence="7" id="KW-0228">DNA excision</keyword>
<dbReference type="GO" id="GO:0016887">
    <property type="term" value="F:ATP hydrolysis activity"/>
    <property type="evidence" value="ECO:0007669"/>
    <property type="project" value="InterPro"/>
</dbReference>
<keyword evidence="2" id="KW-0963">Cytoplasm</keyword>
<evidence type="ECO:0000256" key="6">
    <source>
        <dbReference type="ARBA" id="ARBA00022763"/>
    </source>
</evidence>
<keyword evidence="11" id="KW-0267">Excision nuclease</keyword>
<dbReference type="SMART" id="SM00382">
    <property type="entry name" value="AAA"/>
    <property type="match status" value="2"/>
</dbReference>
<keyword evidence="4" id="KW-0677">Repeat</keyword>
<keyword evidence="13" id="KW-0234">DNA repair</keyword>
<gene>
    <name evidence="15" type="ordered locus">CENSYa_0544</name>
</gene>
<keyword evidence="6" id="KW-0227">DNA damage</keyword>
<evidence type="ECO:0000256" key="10">
    <source>
        <dbReference type="ARBA" id="ARBA00022840"/>
    </source>
</evidence>
<evidence type="ECO:0000256" key="1">
    <source>
        <dbReference type="ARBA" id="ARBA00004496"/>
    </source>
</evidence>
<accession>A0RV10</accession>
<dbReference type="InterPro" id="IPR041552">
    <property type="entry name" value="UvrA_DNA-bd"/>
</dbReference>
<evidence type="ECO:0000259" key="14">
    <source>
        <dbReference type="PROSITE" id="PS50893"/>
    </source>
</evidence>
<dbReference type="GO" id="GO:0005737">
    <property type="term" value="C:cytoplasm"/>
    <property type="evidence" value="ECO:0007669"/>
    <property type="project" value="UniProtKB-SubCell"/>
</dbReference>
<evidence type="ECO:0000256" key="4">
    <source>
        <dbReference type="ARBA" id="ARBA00022737"/>
    </source>
</evidence>
<reference evidence="15 16" key="1">
    <citation type="journal article" date="2006" name="Proc. Natl. Acad. Sci. U.S.A.">
        <title>Genomic analysis of the uncultivated marine crenarchaeote Cenarchaeum symbiosum.</title>
        <authorList>
            <person name="Hallam S.J."/>
            <person name="Konstantinidis K.T."/>
            <person name="Putnam N."/>
            <person name="Schleper C."/>
            <person name="Watanabe Y."/>
            <person name="Sugahara J."/>
            <person name="Preston C."/>
            <person name="de la Torre J."/>
            <person name="Richardson P.M."/>
            <person name="DeLong E.F."/>
        </authorList>
    </citation>
    <scope>NUCLEOTIDE SEQUENCE [LARGE SCALE GENOMIC DNA]</scope>
    <source>
        <strain evidence="16">A</strain>
    </source>
</reference>
<keyword evidence="12" id="KW-0238">DNA-binding</keyword>
<dbReference type="PROSITE" id="PS00211">
    <property type="entry name" value="ABC_TRANSPORTER_1"/>
    <property type="match status" value="2"/>
</dbReference>
<keyword evidence="16" id="KW-1185">Reference proteome</keyword>
<dbReference type="PANTHER" id="PTHR43152">
    <property type="entry name" value="UVRABC SYSTEM PROTEIN A"/>
    <property type="match status" value="1"/>
</dbReference>
<dbReference type="GO" id="GO:0005524">
    <property type="term" value="F:ATP binding"/>
    <property type="evidence" value="ECO:0007669"/>
    <property type="project" value="UniProtKB-KW"/>
</dbReference>
<dbReference type="Pfam" id="PF17760">
    <property type="entry name" value="UvrA_inter"/>
    <property type="match status" value="1"/>
</dbReference>
<dbReference type="PANTHER" id="PTHR43152:SF3">
    <property type="entry name" value="UVRABC SYSTEM PROTEIN A"/>
    <property type="match status" value="1"/>
</dbReference>
<dbReference type="GO" id="GO:0006289">
    <property type="term" value="P:nucleotide-excision repair"/>
    <property type="evidence" value="ECO:0007669"/>
    <property type="project" value="InterPro"/>
</dbReference>
<evidence type="ECO:0000256" key="9">
    <source>
        <dbReference type="ARBA" id="ARBA00022833"/>
    </source>
</evidence>
<dbReference type="GO" id="GO:0009380">
    <property type="term" value="C:excinuclease repair complex"/>
    <property type="evidence" value="ECO:0007669"/>
    <property type="project" value="InterPro"/>
</dbReference>
<dbReference type="HOGENOM" id="CLU_001370_0_2_2"/>